<dbReference type="AlphaFoldDB" id="K9ZZG5"/>
<dbReference type="Proteomes" id="UP000010467">
    <property type="component" value="Chromosome"/>
</dbReference>
<dbReference type="PATRIC" id="fig|937777.3.peg.754"/>
<organism evidence="1 2">
    <name type="scientific">Deinococcus peraridilitoris (strain DSM 19664 / LMG 22246 / CIP 109416 / KR-200)</name>
    <dbReference type="NCBI Taxonomy" id="937777"/>
    <lineage>
        <taxon>Bacteria</taxon>
        <taxon>Thermotogati</taxon>
        <taxon>Deinococcota</taxon>
        <taxon>Deinococci</taxon>
        <taxon>Deinococcales</taxon>
        <taxon>Deinococcaceae</taxon>
        <taxon>Deinococcus</taxon>
    </lineage>
</organism>
<evidence type="ECO:0000313" key="1">
    <source>
        <dbReference type="EMBL" id="AFZ66327.1"/>
    </source>
</evidence>
<evidence type="ECO:0000313" key="2">
    <source>
        <dbReference type="Proteomes" id="UP000010467"/>
    </source>
</evidence>
<dbReference type="OrthoDB" id="72175at2"/>
<keyword evidence="2" id="KW-1185">Reference proteome</keyword>
<gene>
    <name evidence="1" type="ordered locus">Deipe_0748</name>
</gene>
<reference evidence="2" key="1">
    <citation type="submission" date="2012-03" db="EMBL/GenBank/DDBJ databases">
        <title>Complete sequence of chromosome of Deinococcus peraridilitoris DSM 19664.</title>
        <authorList>
            <person name="Lucas S."/>
            <person name="Copeland A."/>
            <person name="Lapidus A."/>
            <person name="Glavina del Rio T."/>
            <person name="Dalin E."/>
            <person name="Tice H."/>
            <person name="Bruce D."/>
            <person name="Goodwin L."/>
            <person name="Pitluck S."/>
            <person name="Peters L."/>
            <person name="Mikhailova N."/>
            <person name="Lu M."/>
            <person name="Kyrpides N."/>
            <person name="Mavromatis K."/>
            <person name="Ivanova N."/>
            <person name="Brettin T."/>
            <person name="Detter J.C."/>
            <person name="Han C."/>
            <person name="Larimer F."/>
            <person name="Land M."/>
            <person name="Hauser L."/>
            <person name="Markowitz V."/>
            <person name="Cheng J.-F."/>
            <person name="Hugenholtz P."/>
            <person name="Woyke T."/>
            <person name="Wu D."/>
            <person name="Pukall R."/>
            <person name="Steenblock K."/>
            <person name="Brambilla E."/>
            <person name="Klenk H.-P."/>
            <person name="Eisen J.A."/>
        </authorList>
    </citation>
    <scope>NUCLEOTIDE SEQUENCE [LARGE SCALE GENOMIC DNA]</scope>
    <source>
        <strain evidence="2">DSM 19664 / LMG 22246 / CIP 109416 / KR-200</strain>
    </source>
</reference>
<name>K9ZZG5_DEIPD</name>
<accession>K9ZZG5</accession>
<dbReference type="HOGENOM" id="CLU_2537006_0_0_0"/>
<dbReference type="KEGG" id="dpd:Deipe_0748"/>
<dbReference type="STRING" id="937777.Deipe_0748"/>
<dbReference type="eggNOG" id="ENOG502ZTAI">
    <property type="taxonomic scope" value="Bacteria"/>
</dbReference>
<proteinExistence type="predicted"/>
<protein>
    <submittedName>
        <fullName evidence="1">Uncharacterized protein</fullName>
    </submittedName>
</protein>
<sequence>MARKRPAGSTAALSAEVTFRAGCGHSWRLASSAPDLAYTALEFPACVTCPHRVDSDGGGSFCTLRPEHGQHPFAVLAGLDLPD</sequence>
<dbReference type="RefSeq" id="WP_015234637.1">
    <property type="nucleotide sequence ID" value="NC_019793.1"/>
</dbReference>
<dbReference type="EMBL" id="CP003382">
    <property type="protein sequence ID" value="AFZ66327.1"/>
    <property type="molecule type" value="Genomic_DNA"/>
</dbReference>